<evidence type="ECO:0000313" key="4">
    <source>
        <dbReference type="Proteomes" id="UP000270112"/>
    </source>
</evidence>
<proteinExistence type="predicted"/>
<sequence length="96" mass="10305">MSATVPPAARPIVMPSPVWPYAFVVGMSTPSLNGHMVLYSRSMSGLPEKPPVARMTPFSPRTRYVVPSGPMPTAPTTWPSSMISSLAGVFRWISTG</sequence>
<evidence type="ECO:0000313" key="1">
    <source>
        <dbReference type="EMBL" id="RDB67716.1"/>
    </source>
</evidence>
<name>A0A3N0IVU4_9ACTN</name>
<accession>A0A3N0IVU4</accession>
<gene>
    <name evidence="1" type="ORF">C1876_12280</name>
    <name evidence="2" type="ORF">DMP09_11090</name>
</gene>
<keyword evidence="3" id="KW-1185">Reference proteome</keyword>
<evidence type="ECO:0000313" key="2">
    <source>
        <dbReference type="EMBL" id="RNM41121.1"/>
    </source>
</evidence>
<dbReference type="AlphaFoldDB" id="A0A3N0IVU4"/>
<reference evidence="1 3" key="1">
    <citation type="journal article" date="2018" name="Elife">
        <title>Discovery and characterization of a prevalent human gut bacterial enzyme sufficient for the inactivation of a family of plant toxins.</title>
        <authorList>
            <person name="Koppel N."/>
            <person name="Bisanz J.E."/>
            <person name="Pandelia M.E."/>
            <person name="Turnbaugh P.J."/>
            <person name="Balskus E.P."/>
        </authorList>
    </citation>
    <scope>NUCLEOTIDE SEQUENCE [LARGE SCALE GENOMIC DNA]</scope>
    <source>
        <strain evidence="1 3">DSM 16107</strain>
    </source>
</reference>
<dbReference type="Proteomes" id="UP000253817">
    <property type="component" value="Unassembled WGS sequence"/>
</dbReference>
<dbReference type="Proteomes" id="UP000270112">
    <property type="component" value="Unassembled WGS sequence"/>
</dbReference>
<comment type="caution">
    <text evidence="2">The sequence shown here is derived from an EMBL/GenBank/DDBJ whole genome shotgun (WGS) entry which is preliminary data.</text>
</comment>
<dbReference type="EMBL" id="PPTT01000022">
    <property type="protein sequence ID" value="RDB67716.1"/>
    <property type="molecule type" value="Genomic_DNA"/>
</dbReference>
<protein>
    <submittedName>
        <fullName evidence="2">Uncharacterized protein</fullName>
    </submittedName>
</protein>
<organism evidence="2 4">
    <name type="scientific">Eggerthella sinensis</name>
    <dbReference type="NCBI Taxonomy" id="242230"/>
    <lineage>
        <taxon>Bacteria</taxon>
        <taxon>Bacillati</taxon>
        <taxon>Actinomycetota</taxon>
        <taxon>Coriobacteriia</taxon>
        <taxon>Eggerthellales</taxon>
        <taxon>Eggerthellaceae</taxon>
        <taxon>Eggerthella</taxon>
    </lineage>
</organism>
<evidence type="ECO:0000313" key="3">
    <source>
        <dbReference type="Proteomes" id="UP000253817"/>
    </source>
</evidence>
<reference evidence="2" key="3">
    <citation type="journal article" date="2019" name="Microbiol. Resour. Announc.">
        <title>Draft Genome Sequences of Type Strains of Gordonibacter faecihominis, Paraeggerthella hongkongensis, Parvibacter caecicola,Slackia equolifaciens, Slackia faecicanis, and Slackia isoflavoniconvertens.</title>
        <authorList>
            <person name="Danylec N."/>
            <person name="Stoll D.A."/>
            <person name="Dotsch A."/>
            <person name="Huch M."/>
        </authorList>
    </citation>
    <scope>NUCLEOTIDE SEQUENCE</scope>
    <source>
        <strain evidence="2">DSM 16107</strain>
    </source>
</reference>
<reference evidence="4" key="2">
    <citation type="submission" date="2018-05" db="EMBL/GenBank/DDBJ databases">
        <title>Genome Sequencing of selected type strains of the family Eggerthellaceae.</title>
        <authorList>
            <person name="Danylec N."/>
            <person name="Stoll D.A."/>
            <person name="Doetsch A."/>
            <person name="Huch M."/>
        </authorList>
    </citation>
    <scope>NUCLEOTIDE SEQUENCE [LARGE SCALE GENOMIC DNA]</scope>
    <source>
        <strain evidence="4">DSM 16107</strain>
    </source>
</reference>
<dbReference type="EMBL" id="QICC01000048">
    <property type="protein sequence ID" value="RNM41121.1"/>
    <property type="molecule type" value="Genomic_DNA"/>
</dbReference>